<organism evidence="1 4">
    <name type="scientific">Streptomyces avermitilis</name>
    <dbReference type="NCBI Taxonomy" id="33903"/>
    <lineage>
        <taxon>Bacteria</taxon>
        <taxon>Bacillati</taxon>
        <taxon>Actinomycetota</taxon>
        <taxon>Actinomycetes</taxon>
        <taxon>Kitasatosporales</taxon>
        <taxon>Streptomycetaceae</taxon>
        <taxon>Streptomyces</taxon>
    </lineage>
</organism>
<dbReference type="EMBL" id="BJHX01000001">
    <property type="protein sequence ID" value="GDY63877.1"/>
    <property type="molecule type" value="Genomic_DNA"/>
</dbReference>
<reference evidence="1 4" key="2">
    <citation type="submission" date="2019-04" db="EMBL/GenBank/DDBJ databases">
        <title>Draft genome sequences of Streptomyces avermitilis NBRC 14893.</title>
        <authorList>
            <person name="Komaki H."/>
            <person name="Tamura T."/>
            <person name="Hosoyama A."/>
        </authorList>
    </citation>
    <scope>NUCLEOTIDE SEQUENCE [LARGE SCALE GENOMIC DNA]</scope>
    <source>
        <strain evidence="1 4">NBRC 14893</strain>
    </source>
</reference>
<dbReference type="Proteomes" id="UP000299211">
    <property type="component" value="Unassembled WGS sequence"/>
</dbReference>
<evidence type="ECO:0000313" key="2">
    <source>
        <dbReference type="EMBL" id="GDY75979.1"/>
    </source>
</evidence>
<evidence type="ECO:0000313" key="3">
    <source>
        <dbReference type="Proteomes" id="UP000299211"/>
    </source>
</evidence>
<proteinExistence type="predicted"/>
<reference evidence="2 3" key="1">
    <citation type="submission" date="2019-04" db="EMBL/GenBank/DDBJ databases">
        <title>Draft genome sequences of Streptomyces avermitilis ATCC 31267.</title>
        <authorList>
            <person name="Komaki H."/>
            <person name="Tamura T."/>
            <person name="Hosoyama A."/>
        </authorList>
    </citation>
    <scope>NUCLEOTIDE SEQUENCE [LARGE SCALE GENOMIC DNA]</scope>
    <source>
        <strain evidence="2 3">ATCC 31267</strain>
    </source>
</reference>
<comment type="caution">
    <text evidence="1">The sequence shown here is derived from an EMBL/GenBank/DDBJ whole genome shotgun (WGS) entry which is preliminary data.</text>
</comment>
<sequence>MCSPALPIVWESPTGMNLSIRSSSWIGTAGTSPGDVRLHTWVRRRNAAYGGVNMRPGWQA</sequence>
<evidence type="ECO:0000313" key="4">
    <source>
        <dbReference type="Proteomes" id="UP000302139"/>
    </source>
</evidence>
<dbReference type="EMBL" id="BJHY01000001">
    <property type="protein sequence ID" value="GDY75979.1"/>
    <property type="molecule type" value="Genomic_DNA"/>
</dbReference>
<gene>
    <name evidence="1" type="ORF">SAV14893_032700</name>
    <name evidence="2" type="ORF">SAV31267_054640</name>
</gene>
<evidence type="ECO:0000313" key="1">
    <source>
        <dbReference type="EMBL" id="GDY63877.1"/>
    </source>
</evidence>
<dbReference type="Proteomes" id="UP000302139">
    <property type="component" value="Unassembled WGS sequence"/>
</dbReference>
<protein>
    <submittedName>
        <fullName evidence="1">Uncharacterized protein</fullName>
    </submittedName>
</protein>
<dbReference type="AlphaFoldDB" id="A0A4D4LZF4"/>
<accession>A0A4D4LZF4</accession>
<name>A0A4D4LZF4_STRAX</name>